<proteinExistence type="inferred from homology"/>
<dbReference type="InterPro" id="IPR000525">
    <property type="entry name" value="Initiator_Rep_WH1"/>
</dbReference>
<dbReference type="InterPro" id="IPR036388">
    <property type="entry name" value="WH-like_DNA-bd_sf"/>
</dbReference>
<accession>A0A3S2TQP3</accession>
<dbReference type="GO" id="GO:0006270">
    <property type="term" value="P:DNA replication initiation"/>
    <property type="evidence" value="ECO:0007669"/>
    <property type="project" value="InterPro"/>
</dbReference>
<evidence type="ECO:0000313" key="4">
    <source>
        <dbReference type="Proteomes" id="UP000288024"/>
    </source>
</evidence>
<gene>
    <name evidence="3" type="ORF">EM808_28225</name>
</gene>
<dbReference type="InterPro" id="IPR036390">
    <property type="entry name" value="WH_DNA-bd_sf"/>
</dbReference>
<sequence length="399" mass="46853">MGSKISADNLITKSNQLIEAAYKLNEIEQKIILTLISLVQPNDKEFQSYTFTIKDFIKLIGGNSNTRYKELEEITRNMLAKIYEIRFEERLVQVQWLSQADYNYKKGTIELTLHKFLTPYLLELKKEFTSYHLKNVSKLKGHYSIRIYELLKQYERLQERTLTMEDLRHKLGATSIYPAYGNFKQRVILPSQKQINKKSDITFEFQEIKQGRAVKEIKFFIKTKDSIIQPLPIPISHSSQNAVLDTEELENDLFVVSKDDIKDIKSLASDLGVKVPNKTIQSWLNYGKRNVIRVMESIRDDHKIENPIGFITYKLKNEIDKNIIEINPSDDAIQDFVNSHIPKRKIKRVEFLTDWMMKPEALKTFSKYMNEDDALDLWNSKKEAIMQELNDRRGKMILN</sequence>
<comment type="similarity">
    <text evidence="1">Belongs to the initiator RepB protein family.</text>
</comment>
<dbReference type="Proteomes" id="UP000288024">
    <property type="component" value="Unassembled WGS sequence"/>
</dbReference>
<dbReference type="AlphaFoldDB" id="A0A3S2TQP3"/>
<comment type="caution">
    <text evidence="3">The sequence shown here is derived from an EMBL/GenBank/DDBJ whole genome shotgun (WGS) entry which is preliminary data.</text>
</comment>
<dbReference type="Pfam" id="PF01051">
    <property type="entry name" value="Rep3_N"/>
    <property type="match status" value="1"/>
</dbReference>
<organism evidence="3 4">
    <name type="scientific">Niallia taxi</name>
    <dbReference type="NCBI Taxonomy" id="2499688"/>
    <lineage>
        <taxon>Bacteria</taxon>
        <taxon>Bacillati</taxon>
        <taxon>Bacillota</taxon>
        <taxon>Bacilli</taxon>
        <taxon>Bacillales</taxon>
        <taxon>Bacillaceae</taxon>
        <taxon>Niallia</taxon>
    </lineage>
</organism>
<dbReference type="RefSeq" id="WP_127743119.1">
    <property type="nucleotide sequence ID" value="NZ_CAJCKN010000166.1"/>
</dbReference>
<dbReference type="GO" id="GO:0003887">
    <property type="term" value="F:DNA-directed DNA polymerase activity"/>
    <property type="evidence" value="ECO:0007669"/>
    <property type="project" value="InterPro"/>
</dbReference>
<dbReference type="Gene3D" id="1.10.10.10">
    <property type="entry name" value="Winged helix-like DNA-binding domain superfamily/Winged helix DNA-binding domain"/>
    <property type="match status" value="2"/>
</dbReference>
<evidence type="ECO:0000256" key="1">
    <source>
        <dbReference type="ARBA" id="ARBA00038283"/>
    </source>
</evidence>
<dbReference type="Pfam" id="PF21205">
    <property type="entry name" value="Rep3_C"/>
    <property type="match status" value="1"/>
</dbReference>
<dbReference type="SUPFAM" id="SSF46785">
    <property type="entry name" value="Winged helix' DNA-binding domain"/>
    <property type="match status" value="2"/>
</dbReference>
<keyword evidence="4" id="KW-1185">Reference proteome</keyword>
<protein>
    <submittedName>
        <fullName evidence="3">RepB family plasmid replication initiator protein</fullName>
    </submittedName>
</protein>
<reference evidence="3 4" key="1">
    <citation type="submission" date="2019-01" db="EMBL/GenBank/DDBJ databases">
        <title>Bacillus sp. M5HDSG1-1, whole genome shotgun sequence.</title>
        <authorList>
            <person name="Tuo L."/>
        </authorList>
    </citation>
    <scope>NUCLEOTIDE SEQUENCE [LARGE SCALE GENOMIC DNA]</scope>
    <source>
        <strain evidence="3 4">M5HDSG1-1</strain>
    </source>
</reference>
<dbReference type="EMBL" id="RZTZ01000042">
    <property type="protein sequence ID" value="RVT56156.1"/>
    <property type="molecule type" value="Genomic_DNA"/>
</dbReference>
<name>A0A3S2TQP3_9BACI</name>
<evidence type="ECO:0000259" key="2">
    <source>
        <dbReference type="Pfam" id="PF01051"/>
    </source>
</evidence>
<feature type="domain" description="Initiator Rep protein WH1" evidence="2">
    <location>
        <begin position="11"/>
        <end position="152"/>
    </location>
</feature>
<evidence type="ECO:0000313" key="3">
    <source>
        <dbReference type="EMBL" id="RVT56156.1"/>
    </source>
</evidence>